<sequence length="148" mass="15880">MDNLSSSLSTSPQSPSPPWPLRPIPGLSLSSETQFTHIASIKVAFLLNAVDHQGKLLGSLSREREEAKGTEGAWPMQRVRCRGTRPRPASSSLARELYRGTEDARKKKQVCALVLLRSGLRAGASLPGSVAQLGSVSPDDWLIAPSHG</sequence>
<comment type="caution">
    <text evidence="2">The sequence shown here is derived from an EMBL/GenBank/DDBJ whole genome shotgun (WGS) entry which is preliminary data.</text>
</comment>
<feature type="region of interest" description="Disordered" evidence="1">
    <location>
        <begin position="1"/>
        <end position="25"/>
    </location>
</feature>
<proteinExistence type="predicted"/>
<reference evidence="2 3" key="1">
    <citation type="submission" date="2018-03" db="EMBL/GenBank/DDBJ databases">
        <title>Draft genome sequence of Rohu Carp (Labeo rohita).</title>
        <authorList>
            <person name="Das P."/>
            <person name="Kushwaha B."/>
            <person name="Joshi C.G."/>
            <person name="Kumar D."/>
            <person name="Nagpure N.S."/>
            <person name="Sahoo L."/>
            <person name="Das S.P."/>
            <person name="Bit A."/>
            <person name="Patnaik S."/>
            <person name="Meher P.K."/>
            <person name="Jayasankar P."/>
            <person name="Koringa P.G."/>
            <person name="Patel N.V."/>
            <person name="Hinsu A.T."/>
            <person name="Kumar R."/>
            <person name="Pandey M."/>
            <person name="Agarwal S."/>
            <person name="Srivastava S."/>
            <person name="Singh M."/>
            <person name="Iquebal M.A."/>
            <person name="Jaiswal S."/>
            <person name="Angadi U.B."/>
            <person name="Kumar N."/>
            <person name="Raza M."/>
            <person name="Shah T.M."/>
            <person name="Rai A."/>
            <person name="Jena J.K."/>
        </authorList>
    </citation>
    <scope>NUCLEOTIDE SEQUENCE [LARGE SCALE GENOMIC DNA]</scope>
    <source>
        <strain evidence="2">DASCIFA01</strain>
        <tissue evidence="2">Testis</tissue>
    </source>
</reference>
<dbReference type="AlphaFoldDB" id="A0A498NAY1"/>
<organism evidence="2 3">
    <name type="scientific">Labeo rohita</name>
    <name type="common">Indian major carp</name>
    <name type="synonym">Cyprinus rohita</name>
    <dbReference type="NCBI Taxonomy" id="84645"/>
    <lineage>
        <taxon>Eukaryota</taxon>
        <taxon>Metazoa</taxon>
        <taxon>Chordata</taxon>
        <taxon>Craniata</taxon>
        <taxon>Vertebrata</taxon>
        <taxon>Euteleostomi</taxon>
        <taxon>Actinopterygii</taxon>
        <taxon>Neopterygii</taxon>
        <taxon>Teleostei</taxon>
        <taxon>Ostariophysi</taxon>
        <taxon>Cypriniformes</taxon>
        <taxon>Cyprinidae</taxon>
        <taxon>Labeoninae</taxon>
        <taxon>Labeonini</taxon>
        <taxon>Labeo</taxon>
    </lineage>
</organism>
<gene>
    <name evidence="2" type="ORF">ROHU_018751</name>
</gene>
<evidence type="ECO:0000256" key="1">
    <source>
        <dbReference type="SAM" id="MobiDB-lite"/>
    </source>
</evidence>
<evidence type="ECO:0000313" key="2">
    <source>
        <dbReference type="EMBL" id="RXN29022.1"/>
    </source>
</evidence>
<dbReference type="EMBL" id="QBIY01011822">
    <property type="protein sequence ID" value="RXN29022.1"/>
    <property type="molecule type" value="Genomic_DNA"/>
</dbReference>
<feature type="compositionally biased region" description="Pro residues" evidence="1">
    <location>
        <begin position="14"/>
        <end position="23"/>
    </location>
</feature>
<protein>
    <submittedName>
        <fullName evidence="2">Uncharacterized protein</fullName>
    </submittedName>
</protein>
<keyword evidence="3" id="KW-1185">Reference proteome</keyword>
<accession>A0A498NAY1</accession>
<dbReference type="Proteomes" id="UP000290572">
    <property type="component" value="Unassembled WGS sequence"/>
</dbReference>
<evidence type="ECO:0000313" key="3">
    <source>
        <dbReference type="Proteomes" id="UP000290572"/>
    </source>
</evidence>
<name>A0A498NAY1_LABRO</name>
<feature type="compositionally biased region" description="Low complexity" evidence="1">
    <location>
        <begin position="1"/>
        <end position="13"/>
    </location>
</feature>